<protein>
    <submittedName>
        <fullName evidence="1">Uncharacterized protein</fullName>
    </submittedName>
</protein>
<evidence type="ECO:0000313" key="2">
    <source>
        <dbReference type="Proteomes" id="UP001419268"/>
    </source>
</evidence>
<reference evidence="1 2" key="1">
    <citation type="submission" date="2024-01" db="EMBL/GenBank/DDBJ databases">
        <title>Genome assemblies of Stephania.</title>
        <authorList>
            <person name="Yang L."/>
        </authorList>
    </citation>
    <scope>NUCLEOTIDE SEQUENCE [LARGE SCALE GENOMIC DNA]</scope>
    <source>
        <strain evidence="1">JXDWG</strain>
        <tissue evidence="1">Leaf</tissue>
    </source>
</reference>
<evidence type="ECO:0000313" key="1">
    <source>
        <dbReference type="EMBL" id="KAK9105562.1"/>
    </source>
</evidence>
<accession>A0AAP0F7Z3</accession>
<dbReference type="Proteomes" id="UP001419268">
    <property type="component" value="Unassembled WGS sequence"/>
</dbReference>
<keyword evidence="2" id="KW-1185">Reference proteome</keyword>
<name>A0AAP0F7Z3_9MAGN</name>
<gene>
    <name evidence="1" type="ORF">Scep_022406</name>
</gene>
<comment type="caution">
    <text evidence="1">The sequence shown here is derived from an EMBL/GenBank/DDBJ whole genome shotgun (WGS) entry which is preliminary data.</text>
</comment>
<proteinExistence type="predicted"/>
<dbReference type="AlphaFoldDB" id="A0AAP0F7Z3"/>
<sequence>MDAPCPYKIFLIFFQYNLIDGQVIHLKNVQFANQDKVLFFQVLSSRIPFSSIQMF</sequence>
<dbReference type="EMBL" id="JBBNAG010000009">
    <property type="protein sequence ID" value="KAK9105562.1"/>
    <property type="molecule type" value="Genomic_DNA"/>
</dbReference>
<organism evidence="1 2">
    <name type="scientific">Stephania cephalantha</name>
    <dbReference type="NCBI Taxonomy" id="152367"/>
    <lineage>
        <taxon>Eukaryota</taxon>
        <taxon>Viridiplantae</taxon>
        <taxon>Streptophyta</taxon>
        <taxon>Embryophyta</taxon>
        <taxon>Tracheophyta</taxon>
        <taxon>Spermatophyta</taxon>
        <taxon>Magnoliopsida</taxon>
        <taxon>Ranunculales</taxon>
        <taxon>Menispermaceae</taxon>
        <taxon>Menispermoideae</taxon>
        <taxon>Cissampelideae</taxon>
        <taxon>Stephania</taxon>
    </lineage>
</organism>